<reference evidence="3" key="1">
    <citation type="journal article" date="2019" name="Int. J. Syst. Evol. Microbiol.">
        <title>The Global Catalogue of Microorganisms (GCM) 10K type strain sequencing project: providing services to taxonomists for standard genome sequencing and annotation.</title>
        <authorList>
            <consortium name="The Broad Institute Genomics Platform"/>
            <consortium name="The Broad Institute Genome Sequencing Center for Infectious Disease"/>
            <person name="Wu L."/>
            <person name="Ma J."/>
        </authorList>
    </citation>
    <scope>NUCLEOTIDE SEQUENCE [LARGE SCALE GENOMIC DNA]</scope>
    <source>
        <strain evidence="3">KCTC 42087</strain>
    </source>
</reference>
<dbReference type="RefSeq" id="WP_378281351.1">
    <property type="nucleotide sequence ID" value="NZ_JBHSON010000010.1"/>
</dbReference>
<dbReference type="InterPro" id="IPR037401">
    <property type="entry name" value="SnoaL-like"/>
</dbReference>
<evidence type="ECO:0000313" key="2">
    <source>
        <dbReference type="EMBL" id="MFC5745725.1"/>
    </source>
</evidence>
<dbReference type="Gene3D" id="3.10.450.50">
    <property type="match status" value="1"/>
</dbReference>
<dbReference type="Proteomes" id="UP001596074">
    <property type="component" value="Unassembled WGS sequence"/>
</dbReference>
<protein>
    <submittedName>
        <fullName evidence="2">Nuclear transport factor 2 family protein</fullName>
    </submittedName>
</protein>
<accession>A0ABW0ZXP9</accession>
<dbReference type="InterPro" id="IPR032710">
    <property type="entry name" value="NTF2-like_dom_sf"/>
</dbReference>
<feature type="non-terminal residue" evidence="2">
    <location>
        <position position="175"/>
    </location>
</feature>
<dbReference type="Pfam" id="PF13577">
    <property type="entry name" value="SnoaL_4"/>
    <property type="match status" value="1"/>
</dbReference>
<keyword evidence="3" id="KW-1185">Reference proteome</keyword>
<name>A0ABW0ZXP9_9ACTN</name>
<organism evidence="2 3">
    <name type="scientific">Actinomadura rugatobispora</name>
    <dbReference type="NCBI Taxonomy" id="1994"/>
    <lineage>
        <taxon>Bacteria</taxon>
        <taxon>Bacillati</taxon>
        <taxon>Actinomycetota</taxon>
        <taxon>Actinomycetes</taxon>
        <taxon>Streptosporangiales</taxon>
        <taxon>Thermomonosporaceae</taxon>
        <taxon>Actinomadura</taxon>
    </lineage>
</organism>
<comment type="caution">
    <text evidence="2">The sequence shown here is derived from an EMBL/GenBank/DDBJ whole genome shotgun (WGS) entry which is preliminary data.</text>
</comment>
<evidence type="ECO:0000259" key="1">
    <source>
        <dbReference type="Pfam" id="PF13577"/>
    </source>
</evidence>
<gene>
    <name evidence="2" type="ORF">ACFPZN_08920</name>
</gene>
<feature type="domain" description="SnoaL-like" evidence="1">
    <location>
        <begin position="9"/>
        <end position="129"/>
    </location>
</feature>
<dbReference type="EMBL" id="JBHSON010000010">
    <property type="protein sequence ID" value="MFC5745725.1"/>
    <property type="molecule type" value="Genomic_DNA"/>
</dbReference>
<evidence type="ECO:0000313" key="3">
    <source>
        <dbReference type="Proteomes" id="UP001596074"/>
    </source>
</evidence>
<sequence length="175" mass="19415">MTVREQSGREVLEIVHRALRGLDRREWGDYRAAFADRLHLDYSSWRPDSIGWWTADDWVARVGGGFINDCDATQHSVSNPLISQDGDHVVLECEVRAMHVLETQWLELGGTYTWRFARAGDAPGDGRWLADGLALAIRWRLGNPDLPALAAARTAGTAQQAAAGHPGDSADEFYD</sequence>
<proteinExistence type="predicted"/>
<dbReference type="SUPFAM" id="SSF54427">
    <property type="entry name" value="NTF2-like"/>
    <property type="match status" value="1"/>
</dbReference>